<dbReference type="GO" id="GO:0009102">
    <property type="term" value="P:biotin biosynthetic process"/>
    <property type="evidence" value="ECO:0007669"/>
    <property type="project" value="UniProtKB-UniRule"/>
</dbReference>
<comment type="caution">
    <text evidence="8">Lacks conserved residue(s) required for the propagation of feature annotation.</text>
</comment>
<organism evidence="9 10">
    <name type="scientific">Caldichromatium japonicum</name>
    <dbReference type="NCBI Taxonomy" id="2699430"/>
    <lineage>
        <taxon>Bacteria</taxon>
        <taxon>Pseudomonadati</taxon>
        <taxon>Pseudomonadota</taxon>
        <taxon>Gammaproteobacteria</taxon>
        <taxon>Chromatiales</taxon>
        <taxon>Chromatiaceae</taxon>
        <taxon>Caldichromatium</taxon>
    </lineage>
</organism>
<evidence type="ECO:0000313" key="9">
    <source>
        <dbReference type="EMBL" id="QIK37648.1"/>
    </source>
</evidence>
<evidence type="ECO:0000256" key="3">
    <source>
        <dbReference type="ARBA" id="ARBA00022723"/>
    </source>
</evidence>
<keyword evidence="10" id="KW-1185">Reference proteome</keyword>
<dbReference type="InterPro" id="IPR004472">
    <property type="entry name" value="DTB_synth_BioD"/>
</dbReference>
<comment type="pathway">
    <text evidence="8">Cofactor biosynthesis; biotin biosynthesis; biotin from 7,8-diaminononanoate: step 1/2.</text>
</comment>
<evidence type="ECO:0000256" key="2">
    <source>
        <dbReference type="ARBA" id="ARBA00022598"/>
    </source>
</evidence>
<dbReference type="InterPro" id="IPR027417">
    <property type="entry name" value="P-loop_NTPase"/>
</dbReference>
<accession>A0A6G7VCR7</accession>
<dbReference type="PANTHER" id="PTHR43210">
    <property type="entry name" value="DETHIOBIOTIN SYNTHETASE"/>
    <property type="match status" value="1"/>
</dbReference>
<evidence type="ECO:0000256" key="1">
    <source>
        <dbReference type="ARBA" id="ARBA00022490"/>
    </source>
</evidence>
<feature type="binding site" evidence="8">
    <location>
        <position position="42"/>
    </location>
    <ligand>
        <name>substrate</name>
    </ligand>
</feature>
<comment type="function">
    <text evidence="8">Catalyzes a mechanistically unusual reaction, the ATP-dependent insertion of CO2 between the N7 and N8 nitrogen atoms of 7,8-diaminopelargonic acid (DAPA, also called 7,8-diammoniononanoate) to form a ureido ring.</text>
</comment>
<dbReference type="GO" id="GO:0000287">
    <property type="term" value="F:magnesium ion binding"/>
    <property type="evidence" value="ECO:0007669"/>
    <property type="project" value="UniProtKB-UniRule"/>
</dbReference>
<comment type="subunit">
    <text evidence="8">Homodimer.</text>
</comment>
<keyword evidence="6 8" id="KW-0067">ATP-binding</keyword>
<dbReference type="HAMAP" id="MF_00336">
    <property type="entry name" value="BioD"/>
    <property type="match status" value="1"/>
</dbReference>
<dbReference type="UniPathway" id="UPA00078">
    <property type="reaction ID" value="UER00161"/>
</dbReference>
<sequence length="230" mass="24394">MSRGWLITGTDTGCGKTEVTLGLMAALQARGYQVLGMKPVASGCEPTAEGLRNEDALRIQAQGSLPVPYDQVNPYALAPPIAPYIAAAQAGIEIRSRRIKDAYTELQAQADLVLVEGVGGWRVPLGAELFLSDLPRLLELPVILVVGIRLGCLNHALLTAESIIGQGNRLAAWVANWIDPQMLALRENLDVLSSLIPAPCLGMVPWLAGPGAQAVSVHLDLEPLALGEQP</sequence>
<evidence type="ECO:0000256" key="6">
    <source>
        <dbReference type="ARBA" id="ARBA00022840"/>
    </source>
</evidence>
<feature type="binding site" evidence="8">
    <location>
        <begin position="116"/>
        <end position="119"/>
    </location>
    <ligand>
        <name>ATP</name>
        <dbReference type="ChEBI" id="CHEBI:30616"/>
    </ligand>
</feature>
<dbReference type="GO" id="GO:0004141">
    <property type="term" value="F:dethiobiotin synthase activity"/>
    <property type="evidence" value="ECO:0007669"/>
    <property type="project" value="UniProtKB-UniRule"/>
</dbReference>
<evidence type="ECO:0000256" key="4">
    <source>
        <dbReference type="ARBA" id="ARBA00022741"/>
    </source>
</evidence>
<feature type="active site" evidence="8">
    <location>
        <position position="38"/>
    </location>
</feature>
<keyword evidence="1 8" id="KW-0963">Cytoplasm</keyword>
<feature type="binding site" evidence="8">
    <location>
        <position position="55"/>
    </location>
    <ligand>
        <name>ATP</name>
        <dbReference type="ChEBI" id="CHEBI:30616"/>
    </ligand>
</feature>
<dbReference type="EC" id="6.3.3.3" evidence="8"/>
<dbReference type="KEGG" id="cjap:GWK36_06240"/>
<comment type="similarity">
    <text evidence="8">Belongs to the dethiobiotin synthetase family.</text>
</comment>
<reference evidence="10" key="1">
    <citation type="submission" date="2020-01" db="EMBL/GenBank/DDBJ databases">
        <title>Caldichromatium gen. nov., sp. nov., a thermophilic purple sulfur bacterium member of the family Chromatiaceae isolated from Nakabusa hot spring, Japan.</title>
        <authorList>
            <person name="Saini M.K."/>
            <person name="Hanada S."/>
            <person name="Tank M."/>
        </authorList>
    </citation>
    <scope>NUCLEOTIDE SEQUENCE [LARGE SCALE GENOMIC DNA]</scope>
    <source>
        <strain evidence="10">No.7</strain>
    </source>
</reference>
<dbReference type="RefSeq" id="WP_166270411.1">
    <property type="nucleotide sequence ID" value="NZ_CP048029.1"/>
</dbReference>
<dbReference type="GO" id="GO:0005829">
    <property type="term" value="C:cytosol"/>
    <property type="evidence" value="ECO:0007669"/>
    <property type="project" value="TreeGrafter"/>
</dbReference>
<dbReference type="Pfam" id="PF13500">
    <property type="entry name" value="AAA_26"/>
    <property type="match status" value="1"/>
</dbReference>
<keyword evidence="4 8" id="KW-0547">Nucleotide-binding</keyword>
<keyword evidence="2 8" id="KW-0436">Ligase</keyword>
<evidence type="ECO:0000256" key="5">
    <source>
        <dbReference type="ARBA" id="ARBA00022756"/>
    </source>
</evidence>
<dbReference type="Proteomes" id="UP000502699">
    <property type="component" value="Chromosome"/>
</dbReference>
<dbReference type="GO" id="GO:0005524">
    <property type="term" value="F:ATP binding"/>
    <property type="evidence" value="ECO:0007669"/>
    <property type="project" value="UniProtKB-UniRule"/>
</dbReference>
<comment type="catalytic activity">
    <reaction evidence="8">
        <text>(7R,8S)-7,8-diammoniononanoate + CO2 + ATP = (4R,5S)-dethiobiotin + ADP + phosphate + 3 H(+)</text>
        <dbReference type="Rhea" id="RHEA:15805"/>
        <dbReference type="ChEBI" id="CHEBI:15378"/>
        <dbReference type="ChEBI" id="CHEBI:16526"/>
        <dbReference type="ChEBI" id="CHEBI:30616"/>
        <dbReference type="ChEBI" id="CHEBI:43474"/>
        <dbReference type="ChEBI" id="CHEBI:149469"/>
        <dbReference type="ChEBI" id="CHEBI:149473"/>
        <dbReference type="ChEBI" id="CHEBI:456216"/>
        <dbReference type="EC" id="6.3.3.3"/>
    </reaction>
</comment>
<dbReference type="NCBIfam" id="TIGR00347">
    <property type="entry name" value="bioD"/>
    <property type="match status" value="1"/>
</dbReference>
<dbReference type="SUPFAM" id="SSF52540">
    <property type="entry name" value="P-loop containing nucleoside triphosphate hydrolases"/>
    <property type="match status" value="1"/>
</dbReference>
<comment type="cofactor">
    <cofactor evidence="8">
        <name>Mg(2+)</name>
        <dbReference type="ChEBI" id="CHEBI:18420"/>
    </cofactor>
</comment>
<feature type="binding site" evidence="8">
    <location>
        <position position="116"/>
    </location>
    <ligand>
        <name>Mg(2+)</name>
        <dbReference type="ChEBI" id="CHEBI:18420"/>
    </ligand>
</feature>
<dbReference type="PIRSF" id="PIRSF006755">
    <property type="entry name" value="DTB_synth"/>
    <property type="match status" value="1"/>
</dbReference>
<dbReference type="EMBL" id="CP048029">
    <property type="protein sequence ID" value="QIK37648.1"/>
    <property type="molecule type" value="Genomic_DNA"/>
</dbReference>
<dbReference type="AlphaFoldDB" id="A0A6G7VCR7"/>
<name>A0A6G7VCR7_9GAMM</name>
<protein>
    <recommendedName>
        <fullName evidence="8">ATP-dependent dethiobiotin synthetase BioD</fullName>
        <ecNumber evidence="8">6.3.3.3</ecNumber>
    </recommendedName>
    <alternativeName>
        <fullName evidence="8">DTB synthetase</fullName>
        <shortName evidence="8">DTBS</shortName>
    </alternativeName>
    <alternativeName>
        <fullName evidence="8">Dethiobiotin synthase</fullName>
    </alternativeName>
</protein>
<keyword evidence="7 8" id="KW-0460">Magnesium</keyword>
<dbReference type="FunFam" id="3.40.50.300:FF:000292">
    <property type="entry name" value="ATP-dependent dethiobiotin synthetase BioD"/>
    <property type="match status" value="1"/>
</dbReference>
<dbReference type="GO" id="GO:0042803">
    <property type="term" value="F:protein homodimerization activity"/>
    <property type="evidence" value="ECO:0007669"/>
    <property type="project" value="UniProtKB-ARBA"/>
</dbReference>
<feature type="binding site" evidence="8">
    <location>
        <position position="17"/>
    </location>
    <ligand>
        <name>Mg(2+)</name>
        <dbReference type="ChEBI" id="CHEBI:18420"/>
    </ligand>
</feature>
<feature type="binding site" evidence="8">
    <location>
        <begin position="205"/>
        <end position="207"/>
    </location>
    <ligand>
        <name>ATP</name>
        <dbReference type="ChEBI" id="CHEBI:30616"/>
    </ligand>
</feature>
<keyword evidence="3 8" id="KW-0479">Metal-binding</keyword>
<evidence type="ECO:0000256" key="8">
    <source>
        <dbReference type="HAMAP-Rule" id="MF_00336"/>
    </source>
</evidence>
<evidence type="ECO:0000313" key="10">
    <source>
        <dbReference type="Proteomes" id="UP000502699"/>
    </source>
</evidence>
<dbReference type="CDD" id="cd03109">
    <property type="entry name" value="DTBS"/>
    <property type="match status" value="1"/>
</dbReference>
<comment type="subcellular location">
    <subcellularLocation>
        <location evidence="8">Cytoplasm</location>
    </subcellularLocation>
</comment>
<dbReference type="Gene3D" id="3.40.50.300">
    <property type="entry name" value="P-loop containing nucleotide triphosphate hydrolases"/>
    <property type="match status" value="1"/>
</dbReference>
<keyword evidence="5 8" id="KW-0093">Biotin biosynthesis</keyword>
<feature type="binding site" evidence="8">
    <location>
        <position position="55"/>
    </location>
    <ligand>
        <name>Mg(2+)</name>
        <dbReference type="ChEBI" id="CHEBI:18420"/>
    </ligand>
</feature>
<evidence type="ECO:0000256" key="7">
    <source>
        <dbReference type="ARBA" id="ARBA00022842"/>
    </source>
</evidence>
<dbReference type="PANTHER" id="PTHR43210:SF5">
    <property type="entry name" value="DETHIOBIOTIN SYNTHETASE"/>
    <property type="match status" value="1"/>
</dbReference>
<gene>
    <name evidence="8 9" type="primary">bioD</name>
    <name evidence="9" type="ORF">GWK36_06240</name>
</gene>
<proteinExistence type="inferred from homology"/>